<comment type="caution">
    <text evidence="6">The sequence shown here is derived from an EMBL/GenBank/DDBJ whole genome shotgun (WGS) entry which is preliminary data.</text>
</comment>
<sequence>MSDLEKFEIPGHLRITPGNGGLPKLLIETGGSTAEIYLHGAHVTGFQKKGEPPLLFMSARSEFVAGAPIRGGVPVIFPWFGPREGFPSHGTARLSEWTILQTALLPDGSVRVDLALAGADDFEVGFVVTAGDSLGMELTVKNTGDAGRSFANCLHTYFQVGDIHKVSISGLQGTGYTDSLTARSEVEAGPSILIDREVDRIYQDTTATVDIHDPSLGRTIHVAKSGSNSTVVWNPWIDKSIRMPDFGDEEYLQMLCVESGNIAKNQITLAPSASSTLKVEISSSAL</sequence>
<dbReference type="InterPro" id="IPR025532">
    <property type="entry name" value="G6P_1-epimerase"/>
</dbReference>
<keyword evidence="3 4" id="KW-0413">Isomerase</keyword>
<dbReference type="InterPro" id="IPR008183">
    <property type="entry name" value="Aldose_1/G6P_1-epimerase"/>
</dbReference>
<evidence type="ECO:0000256" key="3">
    <source>
        <dbReference type="ARBA" id="ARBA00023235"/>
    </source>
</evidence>
<dbReference type="GO" id="GO:0005975">
    <property type="term" value="P:carbohydrate metabolic process"/>
    <property type="evidence" value="ECO:0007669"/>
    <property type="project" value="InterPro"/>
</dbReference>
<comment type="similarity">
    <text evidence="2 4">Belongs to the glucose-6-phosphate 1-epimerase family.</text>
</comment>
<dbReference type="Proteomes" id="UP000600139">
    <property type="component" value="Unassembled WGS sequence"/>
</dbReference>
<dbReference type="PANTHER" id="PTHR11122:SF13">
    <property type="entry name" value="GLUCOSE-6-PHOSPHATE 1-EPIMERASE"/>
    <property type="match status" value="1"/>
</dbReference>
<dbReference type="PANTHER" id="PTHR11122">
    <property type="entry name" value="APOSPORY-ASSOCIATED PROTEIN C-RELATED"/>
    <property type="match status" value="1"/>
</dbReference>
<accession>A0A934R3W4</accession>
<dbReference type="CDD" id="cd09020">
    <property type="entry name" value="D-hex-6-P-epi_like"/>
    <property type="match status" value="1"/>
</dbReference>
<reference evidence="6" key="1">
    <citation type="submission" date="2021-01" db="EMBL/GenBank/DDBJ databases">
        <title>Modified the classification status of verrucomicrobia.</title>
        <authorList>
            <person name="Feng X."/>
        </authorList>
    </citation>
    <scope>NUCLEOTIDE SEQUENCE</scope>
    <source>
        <strain evidence="6">JCM 18052</strain>
    </source>
</reference>
<dbReference type="Gene3D" id="2.70.98.10">
    <property type="match status" value="1"/>
</dbReference>
<feature type="active site" evidence="5">
    <location>
        <position position="258"/>
    </location>
</feature>
<evidence type="ECO:0000256" key="4">
    <source>
        <dbReference type="PIRNR" id="PIRNR016020"/>
    </source>
</evidence>
<gene>
    <name evidence="6" type="ORF">JIN84_04240</name>
</gene>
<name>A0A934R3W4_9BACT</name>
<dbReference type="Pfam" id="PF01263">
    <property type="entry name" value="Aldose_epim"/>
    <property type="match status" value="1"/>
</dbReference>
<protein>
    <recommendedName>
        <fullName evidence="4">Putative glucose-6-phosphate 1-epimerase</fullName>
        <ecNumber evidence="4">5.1.3.15</ecNumber>
    </recommendedName>
</protein>
<proteinExistence type="inferred from homology"/>
<dbReference type="InterPro" id="IPR014718">
    <property type="entry name" value="GH-type_carb-bd"/>
</dbReference>
<keyword evidence="7" id="KW-1185">Reference proteome</keyword>
<dbReference type="InterPro" id="IPR011013">
    <property type="entry name" value="Gal_mutarotase_sf_dom"/>
</dbReference>
<evidence type="ECO:0000313" key="6">
    <source>
        <dbReference type="EMBL" id="MBK1814810.1"/>
    </source>
</evidence>
<evidence type="ECO:0000256" key="1">
    <source>
        <dbReference type="ARBA" id="ARBA00001096"/>
    </source>
</evidence>
<comment type="catalytic activity">
    <reaction evidence="1">
        <text>alpha-D-glucose 6-phosphate = beta-D-glucose 6-phosphate</text>
        <dbReference type="Rhea" id="RHEA:16249"/>
        <dbReference type="ChEBI" id="CHEBI:58225"/>
        <dbReference type="ChEBI" id="CHEBI:58247"/>
        <dbReference type="EC" id="5.1.3.15"/>
    </reaction>
</comment>
<organism evidence="6 7">
    <name type="scientific">Luteolibacter yonseiensis</name>
    <dbReference type="NCBI Taxonomy" id="1144680"/>
    <lineage>
        <taxon>Bacteria</taxon>
        <taxon>Pseudomonadati</taxon>
        <taxon>Verrucomicrobiota</taxon>
        <taxon>Verrucomicrobiia</taxon>
        <taxon>Verrucomicrobiales</taxon>
        <taxon>Verrucomicrobiaceae</taxon>
        <taxon>Luteolibacter</taxon>
    </lineage>
</organism>
<dbReference type="SUPFAM" id="SSF74650">
    <property type="entry name" value="Galactose mutarotase-like"/>
    <property type="match status" value="1"/>
</dbReference>
<dbReference type="AlphaFoldDB" id="A0A934R3W4"/>
<dbReference type="GO" id="GO:0047938">
    <property type="term" value="F:glucose-6-phosphate 1-epimerase activity"/>
    <property type="evidence" value="ECO:0007669"/>
    <property type="project" value="UniProtKB-UniRule"/>
</dbReference>
<evidence type="ECO:0000313" key="7">
    <source>
        <dbReference type="Proteomes" id="UP000600139"/>
    </source>
</evidence>
<evidence type="ECO:0000256" key="5">
    <source>
        <dbReference type="PIRSR" id="PIRSR016020-1"/>
    </source>
</evidence>
<dbReference type="EC" id="5.1.3.15" evidence="4"/>
<feature type="active site" evidence="5">
    <location>
        <position position="155"/>
    </location>
</feature>
<dbReference type="EMBL" id="JAENIK010000004">
    <property type="protein sequence ID" value="MBK1814810.1"/>
    <property type="molecule type" value="Genomic_DNA"/>
</dbReference>
<dbReference type="PIRSF" id="PIRSF016020">
    <property type="entry name" value="PHexose_mutarotase"/>
    <property type="match status" value="1"/>
</dbReference>
<evidence type="ECO:0000256" key="2">
    <source>
        <dbReference type="ARBA" id="ARBA00005866"/>
    </source>
</evidence>
<dbReference type="RefSeq" id="WP_200349760.1">
    <property type="nucleotide sequence ID" value="NZ_BAABHZ010000010.1"/>
</dbReference>
<dbReference type="GO" id="GO:0030246">
    <property type="term" value="F:carbohydrate binding"/>
    <property type="evidence" value="ECO:0007669"/>
    <property type="project" value="UniProtKB-UniRule"/>
</dbReference>